<evidence type="ECO:0000256" key="1">
    <source>
        <dbReference type="SAM" id="MobiDB-lite"/>
    </source>
</evidence>
<proteinExistence type="predicted"/>
<dbReference type="EMBL" id="MFLN01000039">
    <property type="protein sequence ID" value="OGG66743.1"/>
    <property type="molecule type" value="Genomic_DNA"/>
</dbReference>
<feature type="chain" id="PRO_5009524013" description="CARDB domain-containing protein" evidence="3">
    <location>
        <begin position="18"/>
        <end position="263"/>
    </location>
</feature>
<keyword evidence="2" id="KW-1133">Transmembrane helix</keyword>
<evidence type="ECO:0000256" key="3">
    <source>
        <dbReference type="SAM" id="SignalP"/>
    </source>
</evidence>
<keyword evidence="3" id="KW-0732">Signal</keyword>
<comment type="caution">
    <text evidence="4">The sequence shown here is derived from an EMBL/GenBank/DDBJ whole genome shotgun (WGS) entry which is preliminary data.</text>
</comment>
<keyword evidence="2" id="KW-0812">Transmembrane</keyword>
<evidence type="ECO:0000313" key="5">
    <source>
        <dbReference type="Proteomes" id="UP000178572"/>
    </source>
</evidence>
<organism evidence="4 5">
    <name type="scientific">Candidatus Kaiserbacteria bacterium RIFCSPHIGHO2_02_FULL_59_21</name>
    <dbReference type="NCBI Taxonomy" id="1798500"/>
    <lineage>
        <taxon>Bacteria</taxon>
        <taxon>Candidatus Kaiseribacteriota</taxon>
    </lineage>
</organism>
<evidence type="ECO:0008006" key="6">
    <source>
        <dbReference type="Google" id="ProtNLM"/>
    </source>
</evidence>
<feature type="transmembrane region" description="Helical" evidence="2">
    <location>
        <begin position="238"/>
        <end position="256"/>
    </location>
</feature>
<dbReference type="Proteomes" id="UP000178572">
    <property type="component" value="Unassembled WGS sequence"/>
</dbReference>
<feature type="region of interest" description="Disordered" evidence="1">
    <location>
        <begin position="187"/>
        <end position="206"/>
    </location>
</feature>
<feature type="compositionally biased region" description="Low complexity" evidence="1">
    <location>
        <begin position="187"/>
        <end position="203"/>
    </location>
</feature>
<accession>A0A1F6DZA0</accession>
<dbReference type="AlphaFoldDB" id="A0A1F6DZA0"/>
<gene>
    <name evidence="4" type="ORF">A3C21_04550</name>
</gene>
<evidence type="ECO:0000256" key="2">
    <source>
        <dbReference type="SAM" id="Phobius"/>
    </source>
</evidence>
<feature type="signal peptide" evidence="3">
    <location>
        <begin position="1"/>
        <end position="17"/>
    </location>
</feature>
<evidence type="ECO:0000313" key="4">
    <source>
        <dbReference type="EMBL" id="OGG66743.1"/>
    </source>
</evidence>
<sequence>MRRFIILLLLLPAVSLAAEIQAGFPSQAIWASKSAAVEGETLVISAVVYNGNAAPLKGTLVFSADGARIGAREFELPEGKSQIHSIEWKPRAGEYRLAAAIEGTSAPLSQRETSSIVISVAEPPPPSAMQKTAQALYQATQATGGLASSSLPAVRRIAASVFEAIEPARKAGVERLENYLEGARASSGSGAAGSSAPDAAGFASSGGEGEVAGKGGNLASNAAQTAAAAALFVMDSLYLFYPLLALLVLGTLYFLARRIRRPG</sequence>
<name>A0A1F6DZA0_9BACT</name>
<keyword evidence="2" id="KW-0472">Membrane</keyword>
<reference evidence="4 5" key="1">
    <citation type="journal article" date="2016" name="Nat. Commun.">
        <title>Thousands of microbial genomes shed light on interconnected biogeochemical processes in an aquifer system.</title>
        <authorList>
            <person name="Anantharaman K."/>
            <person name="Brown C.T."/>
            <person name="Hug L.A."/>
            <person name="Sharon I."/>
            <person name="Castelle C.J."/>
            <person name="Probst A.J."/>
            <person name="Thomas B.C."/>
            <person name="Singh A."/>
            <person name="Wilkins M.J."/>
            <person name="Karaoz U."/>
            <person name="Brodie E.L."/>
            <person name="Williams K.H."/>
            <person name="Hubbard S.S."/>
            <person name="Banfield J.F."/>
        </authorList>
    </citation>
    <scope>NUCLEOTIDE SEQUENCE [LARGE SCALE GENOMIC DNA]</scope>
</reference>
<protein>
    <recommendedName>
        <fullName evidence="6">CARDB domain-containing protein</fullName>
    </recommendedName>
</protein>